<keyword evidence="5" id="KW-0998">Cell outer membrane</keyword>
<evidence type="ECO:0000313" key="8">
    <source>
        <dbReference type="EMBL" id="RIH63165.1"/>
    </source>
</evidence>
<comment type="caution">
    <text evidence="8">The sequence shown here is derived from an EMBL/GenBank/DDBJ whole genome shotgun (WGS) entry which is preliminary data.</text>
</comment>
<dbReference type="PROSITE" id="PS51257">
    <property type="entry name" value="PROKAR_LIPOPROTEIN"/>
    <property type="match status" value="1"/>
</dbReference>
<dbReference type="Pfam" id="PF14322">
    <property type="entry name" value="SusD-like_3"/>
    <property type="match status" value="1"/>
</dbReference>
<dbReference type="SUPFAM" id="SSF48452">
    <property type="entry name" value="TPR-like"/>
    <property type="match status" value="1"/>
</dbReference>
<comment type="subcellular location">
    <subcellularLocation>
        <location evidence="1">Cell outer membrane</location>
    </subcellularLocation>
</comment>
<dbReference type="Pfam" id="PF07980">
    <property type="entry name" value="SusD_RagB"/>
    <property type="match status" value="1"/>
</dbReference>
<proteinExistence type="inferred from homology"/>
<dbReference type="GO" id="GO:0009279">
    <property type="term" value="C:cell outer membrane"/>
    <property type="evidence" value="ECO:0007669"/>
    <property type="project" value="UniProtKB-SubCell"/>
</dbReference>
<evidence type="ECO:0000259" key="7">
    <source>
        <dbReference type="Pfam" id="PF14322"/>
    </source>
</evidence>
<protein>
    <submittedName>
        <fullName evidence="8">RagB/SusD family nutrient uptake outer membrane protein</fullName>
    </submittedName>
</protein>
<evidence type="ECO:0000313" key="9">
    <source>
        <dbReference type="Proteomes" id="UP000266441"/>
    </source>
</evidence>
<evidence type="ECO:0000256" key="2">
    <source>
        <dbReference type="ARBA" id="ARBA00006275"/>
    </source>
</evidence>
<organism evidence="8 9">
    <name type="scientific">Mariniphaga sediminis</name>
    <dbReference type="NCBI Taxonomy" id="1628158"/>
    <lineage>
        <taxon>Bacteria</taxon>
        <taxon>Pseudomonadati</taxon>
        <taxon>Bacteroidota</taxon>
        <taxon>Bacteroidia</taxon>
        <taxon>Marinilabiliales</taxon>
        <taxon>Prolixibacteraceae</taxon>
        <taxon>Mariniphaga</taxon>
    </lineage>
</organism>
<keyword evidence="9" id="KW-1185">Reference proteome</keyword>
<dbReference type="EMBL" id="QWET01000025">
    <property type="protein sequence ID" value="RIH63165.1"/>
    <property type="molecule type" value="Genomic_DNA"/>
</dbReference>
<keyword evidence="3" id="KW-0732">Signal</keyword>
<evidence type="ECO:0000256" key="3">
    <source>
        <dbReference type="ARBA" id="ARBA00022729"/>
    </source>
</evidence>
<dbReference type="Gene3D" id="1.25.40.390">
    <property type="match status" value="1"/>
</dbReference>
<name>A0A399CT85_9BACT</name>
<feature type="domain" description="RagB/SusD" evidence="6">
    <location>
        <begin position="365"/>
        <end position="498"/>
    </location>
</feature>
<comment type="similarity">
    <text evidence="2">Belongs to the SusD family.</text>
</comment>
<evidence type="ECO:0000259" key="6">
    <source>
        <dbReference type="Pfam" id="PF07980"/>
    </source>
</evidence>
<gene>
    <name evidence="8" type="ORF">D1164_21425</name>
</gene>
<sequence>MSHSKKMRKMKNIIIVLIAIVAFTSCDDFLEEYPSKQSNQPIKTTEDLDLLLNNVIDYSFEYNYAAMCATDNAAVDTFHYKFQPKIFTNSNSLGWFLWDEYVLKNANEHTDWVKEFGKIGKANLVLDFLNEVEGPEAEKEELRYEAHFVRAYSYFNLVTVYCLPYSEENAGEAGLPLRTTISVEQSLERATLQETYDFIEADIKMALKTGAKEWRDLPWRYSLPAVEAFAARFYLYIGEYDMALTHASNALDAHSQLVSFEEVMYQNGELYNWLGLGSLYPYSKIMTSADMFRWPELYYNRFLGQRTYYQHAYPSEKLINIYDTTDIRYDALFVENVRVGTSLSPYVGYAYLGSGNYIPSGPTTGEMYLIRAECYARQGNAAQTSANVEALRQARYKAADYEPLEYPAGEKELTQLVIDERNREFPFTLRWYDLHRINRDPLLDNVNISRTFYSLNGNLPELDAPLKTYTLDAGSRRYAFPLTENEIISSGEELEQNTY</sequence>
<dbReference type="InterPro" id="IPR033985">
    <property type="entry name" value="SusD-like_N"/>
</dbReference>
<evidence type="ECO:0000256" key="5">
    <source>
        <dbReference type="ARBA" id="ARBA00023237"/>
    </source>
</evidence>
<dbReference type="Proteomes" id="UP000266441">
    <property type="component" value="Unassembled WGS sequence"/>
</dbReference>
<reference evidence="8 9" key="1">
    <citation type="journal article" date="2015" name="Int. J. Syst. Evol. Microbiol.">
        <title>Mariniphaga sediminis sp. nov., isolated from coastal sediment.</title>
        <authorList>
            <person name="Wang F.Q."/>
            <person name="Shen Q.Y."/>
            <person name="Chen G.J."/>
            <person name="Du Z.J."/>
        </authorList>
    </citation>
    <scope>NUCLEOTIDE SEQUENCE [LARGE SCALE GENOMIC DNA]</scope>
    <source>
        <strain evidence="8 9">SY21</strain>
    </source>
</reference>
<dbReference type="OrthoDB" id="729505at2"/>
<accession>A0A399CT85</accession>
<evidence type="ECO:0000256" key="4">
    <source>
        <dbReference type="ARBA" id="ARBA00023136"/>
    </source>
</evidence>
<feature type="domain" description="SusD-like N-terminal" evidence="7">
    <location>
        <begin position="28"/>
        <end position="235"/>
    </location>
</feature>
<dbReference type="InterPro" id="IPR011990">
    <property type="entry name" value="TPR-like_helical_dom_sf"/>
</dbReference>
<dbReference type="AlphaFoldDB" id="A0A399CT85"/>
<evidence type="ECO:0000256" key="1">
    <source>
        <dbReference type="ARBA" id="ARBA00004442"/>
    </source>
</evidence>
<dbReference type="InterPro" id="IPR012944">
    <property type="entry name" value="SusD_RagB_dom"/>
</dbReference>
<keyword evidence="4" id="KW-0472">Membrane</keyword>